<evidence type="ECO:0000313" key="3">
    <source>
        <dbReference type="Proteomes" id="UP000050996"/>
    </source>
</evidence>
<proteinExistence type="predicted"/>
<comment type="caution">
    <text evidence="2">The sequence shown here is derived from an EMBL/GenBank/DDBJ whole genome shotgun (WGS) entry which is preliminary data.</text>
</comment>
<accession>A0A0Q3QT92</accession>
<keyword evidence="3" id="KW-1185">Reference proteome</keyword>
<dbReference type="AlphaFoldDB" id="A0A0Q3QT92"/>
<dbReference type="PATRIC" id="fig|1637975.4.peg.4318"/>
<evidence type="ECO:0000313" key="2">
    <source>
        <dbReference type="EMBL" id="KQL20950.1"/>
    </source>
</evidence>
<keyword evidence="1" id="KW-0812">Transmembrane</keyword>
<name>A0A0Q3QT92_9BACI</name>
<organism evidence="2 3">
    <name type="scientific">Cytobacillus solani</name>
    <dbReference type="NCBI Taxonomy" id="1637975"/>
    <lineage>
        <taxon>Bacteria</taxon>
        <taxon>Bacillati</taxon>
        <taxon>Bacillota</taxon>
        <taxon>Bacilli</taxon>
        <taxon>Bacillales</taxon>
        <taxon>Bacillaceae</taxon>
        <taxon>Cytobacillus</taxon>
    </lineage>
</organism>
<dbReference type="EMBL" id="LJIX01000006">
    <property type="protein sequence ID" value="KQL20950.1"/>
    <property type="molecule type" value="Genomic_DNA"/>
</dbReference>
<protein>
    <recommendedName>
        <fullName evidence="4">DUF3899 domain-containing protein</fullName>
    </recommendedName>
</protein>
<sequence length="64" mass="7445">MYTGIIYSFRRFYKSISKMEEYVSEQTGDPTERQIKSSLIDLYTYPIIISGASLFFFTLIASII</sequence>
<keyword evidence="1" id="KW-1133">Transmembrane helix</keyword>
<feature type="transmembrane region" description="Helical" evidence="1">
    <location>
        <begin position="42"/>
        <end position="63"/>
    </location>
</feature>
<keyword evidence="1" id="KW-0472">Membrane</keyword>
<gene>
    <name evidence="2" type="ORF">AN957_21770</name>
</gene>
<dbReference type="Proteomes" id="UP000050996">
    <property type="component" value="Unassembled WGS sequence"/>
</dbReference>
<dbReference type="STRING" id="1637975.AN957_21770"/>
<evidence type="ECO:0000256" key="1">
    <source>
        <dbReference type="SAM" id="Phobius"/>
    </source>
</evidence>
<reference evidence="2 3" key="1">
    <citation type="submission" date="2015-09" db="EMBL/GenBank/DDBJ databases">
        <title>Genome sequencing project for genomic taxonomy and phylogenomics of Bacillus-like bacteria.</title>
        <authorList>
            <person name="Liu B."/>
            <person name="Wang J."/>
            <person name="Zhu Y."/>
            <person name="Liu G."/>
            <person name="Chen Q."/>
            <person name="Chen Z."/>
            <person name="Lan J."/>
            <person name="Che J."/>
            <person name="Ge C."/>
            <person name="Shi H."/>
            <person name="Pan Z."/>
            <person name="Liu X."/>
        </authorList>
    </citation>
    <scope>NUCLEOTIDE SEQUENCE [LARGE SCALE GENOMIC DNA]</scope>
    <source>
        <strain evidence="2 3">FJAT-18043</strain>
    </source>
</reference>
<evidence type="ECO:0008006" key="4">
    <source>
        <dbReference type="Google" id="ProtNLM"/>
    </source>
</evidence>